<sequence>MFNISFLSSLGKKTELQNINGCEVLNFCKSIGWLQECKNYYHAYRSDEHIDYEDYWYLDLSDISNGLNLNVFTNYIYEDKLYEQNLSFIVTLSWYEFEKTGWFTKLITGKHEKKVWEAKHANNVNDNELKEIIKWFVGGDLLNLNSLLTISGEYQFDVD</sequence>
<accession>A0A4Q9H7C9</accession>
<gene>
    <name evidence="1" type="ORF">EYS08_22745</name>
</gene>
<evidence type="ECO:0000313" key="1">
    <source>
        <dbReference type="EMBL" id="TBO39701.1"/>
    </source>
</evidence>
<comment type="caution">
    <text evidence="1">The sequence shown here is derived from an EMBL/GenBank/DDBJ whole genome shotgun (WGS) entry which is preliminary data.</text>
</comment>
<keyword evidence="2" id="KW-1185">Reference proteome</keyword>
<dbReference type="RefSeq" id="WP_131032241.1">
    <property type="nucleotide sequence ID" value="NZ_SIXF01000036.1"/>
</dbReference>
<name>A0A4Q9H7C9_9SPHI</name>
<dbReference type="OrthoDB" id="766374at2"/>
<proteinExistence type="predicted"/>
<dbReference type="AlphaFoldDB" id="A0A4Q9H7C9"/>
<reference evidence="1 2" key="1">
    <citation type="submission" date="2019-02" db="EMBL/GenBank/DDBJ databases">
        <title>Pedobacter kyonggii whole genome sequence analysis.</title>
        <authorList>
            <person name="Dahal R.H."/>
        </authorList>
    </citation>
    <scope>NUCLEOTIDE SEQUENCE [LARGE SCALE GENOMIC DNA]</scope>
    <source>
        <strain evidence="1 2">K-4-11-1</strain>
    </source>
</reference>
<organism evidence="1 2">
    <name type="scientific">Pedobacter kyonggii</name>
    <dbReference type="NCBI Taxonomy" id="1926871"/>
    <lineage>
        <taxon>Bacteria</taxon>
        <taxon>Pseudomonadati</taxon>
        <taxon>Bacteroidota</taxon>
        <taxon>Sphingobacteriia</taxon>
        <taxon>Sphingobacteriales</taxon>
        <taxon>Sphingobacteriaceae</taxon>
        <taxon>Pedobacter</taxon>
    </lineage>
</organism>
<dbReference type="EMBL" id="SIXF01000036">
    <property type="protein sequence ID" value="TBO39701.1"/>
    <property type="molecule type" value="Genomic_DNA"/>
</dbReference>
<protein>
    <submittedName>
        <fullName evidence="1">Uncharacterized protein</fullName>
    </submittedName>
</protein>
<evidence type="ECO:0000313" key="2">
    <source>
        <dbReference type="Proteomes" id="UP000291819"/>
    </source>
</evidence>
<dbReference type="Proteomes" id="UP000291819">
    <property type="component" value="Unassembled WGS sequence"/>
</dbReference>